<dbReference type="Proteomes" id="UP000789366">
    <property type="component" value="Unassembled WGS sequence"/>
</dbReference>
<organism evidence="1 2">
    <name type="scientific">Cetraspora pellucida</name>
    <dbReference type="NCBI Taxonomy" id="1433469"/>
    <lineage>
        <taxon>Eukaryota</taxon>
        <taxon>Fungi</taxon>
        <taxon>Fungi incertae sedis</taxon>
        <taxon>Mucoromycota</taxon>
        <taxon>Glomeromycotina</taxon>
        <taxon>Glomeromycetes</taxon>
        <taxon>Diversisporales</taxon>
        <taxon>Gigasporaceae</taxon>
        <taxon>Cetraspora</taxon>
    </lineage>
</organism>
<keyword evidence="2" id="KW-1185">Reference proteome</keyword>
<sequence length="255" mass="28231">MSSLIPKRPKLLDTRTRKKDFDLSSEKEKTHVLEAEVESESYSVKDEPSKSNNKNVKSGASNTEQEGKPVGKGKQKAIPSTGDNNKAKSDKARVDVNTVNTENNKQTEAEHVHTTRDKVDTQDNVNDNTTSDSTDLDNKNMITEQNGPSTKVLEPNHSKKGDLINNANIPDSTSKENPNSASTLNQDSLPMEINHKDTDGETSATNLDQDVTMEPFDSDKENKAEEKEFTLVTSKKNNRKGNKKKNLVTSEDSNK</sequence>
<name>A0ACA9LGW5_9GLOM</name>
<evidence type="ECO:0000313" key="1">
    <source>
        <dbReference type="EMBL" id="CAG8525945.1"/>
    </source>
</evidence>
<reference evidence="1" key="1">
    <citation type="submission" date="2021-06" db="EMBL/GenBank/DDBJ databases">
        <authorList>
            <person name="Kallberg Y."/>
            <person name="Tangrot J."/>
            <person name="Rosling A."/>
        </authorList>
    </citation>
    <scope>NUCLEOTIDE SEQUENCE</scope>
    <source>
        <strain evidence="1">28 12/20/2015</strain>
    </source>
</reference>
<proteinExistence type="predicted"/>
<evidence type="ECO:0000313" key="2">
    <source>
        <dbReference type="Proteomes" id="UP000789366"/>
    </source>
</evidence>
<accession>A0ACA9LGW5</accession>
<protein>
    <submittedName>
        <fullName evidence="1">13668_t:CDS:1</fullName>
    </submittedName>
</protein>
<dbReference type="EMBL" id="CAJVPW010003550">
    <property type="protein sequence ID" value="CAG8525945.1"/>
    <property type="molecule type" value="Genomic_DNA"/>
</dbReference>
<comment type="caution">
    <text evidence="1">The sequence shown here is derived from an EMBL/GenBank/DDBJ whole genome shotgun (WGS) entry which is preliminary data.</text>
</comment>
<feature type="non-terminal residue" evidence="1">
    <location>
        <position position="255"/>
    </location>
</feature>
<gene>
    <name evidence="1" type="ORF">SPELUC_LOCUS4148</name>
</gene>